<proteinExistence type="predicted"/>
<dbReference type="EMBL" id="JARKNE010000008">
    <property type="protein sequence ID" value="KAK5811494.1"/>
    <property type="molecule type" value="Genomic_DNA"/>
</dbReference>
<gene>
    <name evidence="1" type="ORF">PVK06_026831</name>
</gene>
<dbReference type="Proteomes" id="UP001358586">
    <property type="component" value="Chromosome 8"/>
</dbReference>
<sequence>MGYNILTSTNALWVRMVKNKYNVHGVLPEFIERNNCSHLWRSLSNQWSEIKEDTIWMIGDVCLVNFWNDFWVESVGPLKSFYIGRGCIDETLRVCDVVTDTGSWDWSLLETKLPRNVIVRIATIMPLAIEFAFDCLAWRWMSKGVFFSAETYSHFMEQRELANYRVLSSVWKRPTP</sequence>
<protein>
    <submittedName>
        <fullName evidence="1">Uncharacterized protein</fullName>
    </submittedName>
</protein>
<evidence type="ECO:0000313" key="2">
    <source>
        <dbReference type="Proteomes" id="UP001358586"/>
    </source>
</evidence>
<evidence type="ECO:0000313" key="1">
    <source>
        <dbReference type="EMBL" id="KAK5811494.1"/>
    </source>
</evidence>
<organism evidence="1 2">
    <name type="scientific">Gossypium arboreum</name>
    <name type="common">Tree cotton</name>
    <name type="synonym">Gossypium nanking</name>
    <dbReference type="NCBI Taxonomy" id="29729"/>
    <lineage>
        <taxon>Eukaryota</taxon>
        <taxon>Viridiplantae</taxon>
        <taxon>Streptophyta</taxon>
        <taxon>Embryophyta</taxon>
        <taxon>Tracheophyta</taxon>
        <taxon>Spermatophyta</taxon>
        <taxon>Magnoliopsida</taxon>
        <taxon>eudicotyledons</taxon>
        <taxon>Gunneridae</taxon>
        <taxon>Pentapetalae</taxon>
        <taxon>rosids</taxon>
        <taxon>malvids</taxon>
        <taxon>Malvales</taxon>
        <taxon>Malvaceae</taxon>
        <taxon>Malvoideae</taxon>
        <taxon>Gossypium</taxon>
    </lineage>
</organism>
<accession>A0ABR0P1M2</accession>
<reference evidence="1 2" key="1">
    <citation type="submission" date="2023-03" db="EMBL/GenBank/DDBJ databases">
        <title>WGS of Gossypium arboreum.</title>
        <authorList>
            <person name="Yu D."/>
        </authorList>
    </citation>
    <scope>NUCLEOTIDE SEQUENCE [LARGE SCALE GENOMIC DNA]</scope>
    <source>
        <tissue evidence="1">Leaf</tissue>
    </source>
</reference>
<name>A0ABR0P1M2_GOSAR</name>
<comment type="caution">
    <text evidence="1">The sequence shown here is derived from an EMBL/GenBank/DDBJ whole genome shotgun (WGS) entry which is preliminary data.</text>
</comment>
<keyword evidence="2" id="KW-1185">Reference proteome</keyword>